<evidence type="ECO:0000256" key="4">
    <source>
        <dbReference type="ARBA" id="ARBA00022989"/>
    </source>
</evidence>
<dbReference type="PANTHER" id="PTHR30572:SF18">
    <property type="entry name" value="ABC-TYPE MACROLIDE FAMILY EXPORT SYSTEM PERMEASE COMPONENT 2"/>
    <property type="match status" value="1"/>
</dbReference>
<dbReference type="Pfam" id="PF02687">
    <property type="entry name" value="FtsX"/>
    <property type="match status" value="1"/>
</dbReference>
<comment type="caution">
    <text evidence="9">The sequence shown here is derived from an EMBL/GenBank/DDBJ whole genome shotgun (WGS) entry which is preliminary data.</text>
</comment>
<evidence type="ECO:0000256" key="6">
    <source>
        <dbReference type="SAM" id="Phobius"/>
    </source>
</evidence>
<dbReference type="InterPro" id="IPR025857">
    <property type="entry name" value="MacB_PCD"/>
</dbReference>
<evidence type="ECO:0000259" key="7">
    <source>
        <dbReference type="Pfam" id="PF02687"/>
    </source>
</evidence>
<evidence type="ECO:0000259" key="8">
    <source>
        <dbReference type="Pfam" id="PF12704"/>
    </source>
</evidence>
<evidence type="ECO:0000256" key="1">
    <source>
        <dbReference type="ARBA" id="ARBA00004651"/>
    </source>
</evidence>
<keyword evidence="10" id="KW-1185">Reference proteome</keyword>
<feature type="transmembrane region" description="Helical" evidence="6">
    <location>
        <begin position="494"/>
        <end position="518"/>
    </location>
</feature>
<reference evidence="9 10" key="1">
    <citation type="submission" date="2021-05" db="EMBL/GenBank/DDBJ databases">
        <title>A Polyphasic approach of four new species of the genus Ohtaekwangia: Ohtaekwangia histidinii sp. nov., Ohtaekwangia cretensis sp. nov., Ohtaekwangia indiensis sp. nov., Ohtaekwangia reichenbachii sp. nov. from diverse environment.</title>
        <authorList>
            <person name="Octaviana S."/>
        </authorList>
    </citation>
    <scope>NUCLEOTIDE SEQUENCE [LARGE SCALE GENOMIC DNA]</scope>
    <source>
        <strain evidence="9 10">PWU37</strain>
    </source>
</reference>
<comment type="subcellular location">
    <subcellularLocation>
        <location evidence="1">Cell membrane</location>
        <topology evidence="1">Multi-pass membrane protein</topology>
    </subcellularLocation>
</comment>
<dbReference type="EMBL" id="JAHESC010000047">
    <property type="protein sequence ID" value="MBT1689783.1"/>
    <property type="molecule type" value="Genomic_DNA"/>
</dbReference>
<dbReference type="NCBIfam" id="NF038404">
    <property type="entry name" value="perm_prefix_2"/>
    <property type="match status" value="1"/>
</dbReference>
<feature type="transmembrane region" description="Helical" evidence="6">
    <location>
        <begin position="93"/>
        <end position="114"/>
    </location>
</feature>
<dbReference type="RefSeq" id="WP_254093006.1">
    <property type="nucleotide sequence ID" value="NZ_JAHESC010000047.1"/>
</dbReference>
<feature type="transmembrane region" description="Helical" evidence="6">
    <location>
        <begin position="755"/>
        <end position="777"/>
    </location>
</feature>
<evidence type="ECO:0000313" key="10">
    <source>
        <dbReference type="Proteomes" id="UP001319180"/>
    </source>
</evidence>
<feature type="non-terminal residue" evidence="9">
    <location>
        <position position="791"/>
    </location>
</feature>
<feature type="domain" description="MacB-like periplasmic core" evidence="8">
    <location>
        <begin position="505"/>
        <end position="715"/>
    </location>
</feature>
<keyword evidence="4 6" id="KW-1133">Transmembrane helix</keyword>
<dbReference type="Proteomes" id="UP001319180">
    <property type="component" value="Unassembled WGS sequence"/>
</dbReference>
<feature type="domain" description="MacB-like periplasmic core" evidence="8">
    <location>
        <begin position="94"/>
        <end position="316"/>
    </location>
</feature>
<dbReference type="GO" id="GO:0022857">
    <property type="term" value="F:transmembrane transporter activity"/>
    <property type="evidence" value="ECO:0007669"/>
    <property type="project" value="TreeGrafter"/>
</dbReference>
<feature type="transmembrane region" description="Helical" evidence="6">
    <location>
        <begin position="356"/>
        <end position="379"/>
    </location>
</feature>
<dbReference type="InterPro" id="IPR003838">
    <property type="entry name" value="ABC3_permease_C"/>
</dbReference>
<dbReference type="Pfam" id="PF12704">
    <property type="entry name" value="MacB_PCD"/>
    <property type="match status" value="2"/>
</dbReference>
<dbReference type="AlphaFoldDB" id="A0AAP2GL61"/>
<proteinExistence type="predicted"/>
<accession>A0AAP2GL61</accession>
<keyword evidence="5 6" id="KW-0472">Membrane</keyword>
<feature type="transmembrane region" description="Helical" evidence="6">
    <location>
        <begin position="408"/>
        <end position="431"/>
    </location>
</feature>
<protein>
    <submittedName>
        <fullName evidence="9">FtsX-like permease family protein</fullName>
    </submittedName>
</protein>
<organism evidence="9 10">
    <name type="scientific">Dawidia soli</name>
    <dbReference type="NCBI Taxonomy" id="2782352"/>
    <lineage>
        <taxon>Bacteria</taxon>
        <taxon>Pseudomonadati</taxon>
        <taxon>Bacteroidota</taxon>
        <taxon>Cytophagia</taxon>
        <taxon>Cytophagales</taxon>
        <taxon>Chryseotaleaceae</taxon>
        <taxon>Dawidia</taxon>
    </lineage>
</organism>
<evidence type="ECO:0000256" key="2">
    <source>
        <dbReference type="ARBA" id="ARBA00022475"/>
    </source>
</evidence>
<dbReference type="InterPro" id="IPR050250">
    <property type="entry name" value="Macrolide_Exporter_MacB"/>
</dbReference>
<dbReference type="InterPro" id="IPR047699">
    <property type="entry name" value="Permease_put_prefix"/>
</dbReference>
<feature type="domain" description="ABC3 transporter permease C-terminal" evidence="7">
    <location>
        <begin position="363"/>
        <end position="474"/>
    </location>
</feature>
<feature type="transmembrane region" description="Helical" evidence="6">
    <location>
        <begin position="451"/>
        <end position="473"/>
    </location>
</feature>
<dbReference type="GO" id="GO:0005886">
    <property type="term" value="C:plasma membrane"/>
    <property type="evidence" value="ECO:0007669"/>
    <property type="project" value="UniProtKB-SubCell"/>
</dbReference>
<sequence>MKHHPPQKPLKFLRWFCREDYLEEIEGDLVELFEQESEQSPHRARRAFVWRVLKYLRPGFIRSFYTRPLAPTAMLKHNLLVTLRSFQRYKASFLINLVGLTAGLACALVLYLWIQNELLVDRYHTNDTRLYQVLQHTDEQGNITTGTGTTGVLARTVMAEIPEVEQATTVVPAQWFTDKGILTLGDTRMRLGGQYAEPNYFQVFTCPLVAGDPAKALTDKYSILLSRTTALRLFGTTEDLLGKVVEWKIGFSQGLFHITGIFEDIPTAATNPFDVMLNFEVFLDDRPWLREWGNSDPNTFLVMRPGADIGAVNLKLSKLLQSHLKETRHSLSVQRFSDRYLHGRYENGRPAGGRILYVQLFSVIAVFLVGIACINFMNLSTARASRRMKEVGIKKAVGAARSALVVQYLLESLLMAFLSLALAVVAVWMLLPTINSLTGKTLMLTWDMHLVLPALGITFLTGMLAGSYPALYLSGFRPALVLKGKPVTPTGGLLARRGLVVFQFVVSVVLIVTVLVVYRQMDYVQSRNLGYDRDHVVTFELEIIPQPTEEFLAEGGTFERSVESFLQEIRQVPGVVQVANSAHTITGYHGRLGGIDWRAGEDDNEMMFSNLEVGYDFIQALGIRVLDGKPFLRDAGPGRRGVIFNQAAIDHMGLADPVGKTLRLWGQEKVIVGVVENFHFTSLFEKVEPLVMQLEPRGTTMMVRLRAGEERETLARLETLYHRHMAGLTFDYRFLDDTYQALYASEQRISTLSRYFAGIAILISCLGLFGLAAFPAARPEKAIGIRNVLGA</sequence>
<keyword evidence="3 6" id="KW-0812">Transmembrane</keyword>
<evidence type="ECO:0000313" key="9">
    <source>
        <dbReference type="EMBL" id="MBT1689783.1"/>
    </source>
</evidence>
<dbReference type="PANTHER" id="PTHR30572">
    <property type="entry name" value="MEMBRANE COMPONENT OF TRANSPORTER-RELATED"/>
    <property type="match status" value="1"/>
</dbReference>
<name>A0AAP2GL61_9BACT</name>
<keyword evidence="2" id="KW-1003">Cell membrane</keyword>
<gene>
    <name evidence="9" type="ORF">KK078_24690</name>
</gene>
<evidence type="ECO:0000256" key="5">
    <source>
        <dbReference type="ARBA" id="ARBA00023136"/>
    </source>
</evidence>
<evidence type="ECO:0000256" key="3">
    <source>
        <dbReference type="ARBA" id="ARBA00022692"/>
    </source>
</evidence>